<organism evidence="6 7">
    <name type="scientific">Symbiobacterium terraclitae</name>
    <dbReference type="NCBI Taxonomy" id="557451"/>
    <lineage>
        <taxon>Bacteria</taxon>
        <taxon>Bacillati</taxon>
        <taxon>Bacillota</taxon>
        <taxon>Clostridia</taxon>
        <taxon>Eubacteriales</taxon>
        <taxon>Symbiobacteriaceae</taxon>
        <taxon>Symbiobacterium</taxon>
    </lineage>
</organism>
<dbReference type="InterPro" id="IPR029063">
    <property type="entry name" value="SAM-dependent_MTases_sf"/>
</dbReference>
<evidence type="ECO:0000256" key="1">
    <source>
        <dbReference type="SAM" id="Coils"/>
    </source>
</evidence>
<dbReference type="Pfam" id="PF00534">
    <property type="entry name" value="Glycos_transf_1"/>
    <property type="match status" value="1"/>
</dbReference>
<feature type="compositionally biased region" description="Low complexity" evidence="2">
    <location>
        <begin position="546"/>
        <end position="555"/>
    </location>
</feature>
<dbReference type="InterPro" id="IPR028098">
    <property type="entry name" value="Glyco_trans_4-like_N"/>
</dbReference>
<name>A0ABS4JS99_9FIRM</name>
<dbReference type="Proteomes" id="UP001519289">
    <property type="component" value="Unassembled WGS sequence"/>
</dbReference>
<dbReference type="Gene3D" id="3.40.50.2000">
    <property type="entry name" value="Glycogen Phosphorylase B"/>
    <property type="match status" value="2"/>
</dbReference>
<dbReference type="InterPro" id="IPR001296">
    <property type="entry name" value="Glyco_trans_1"/>
</dbReference>
<evidence type="ECO:0000313" key="7">
    <source>
        <dbReference type="Proteomes" id="UP001519289"/>
    </source>
</evidence>
<feature type="domain" description="Glycosyltransferase subfamily 4-like N-terminal" evidence="5">
    <location>
        <begin position="652"/>
        <end position="831"/>
    </location>
</feature>
<dbReference type="Gene3D" id="3.40.50.150">
    <property type="entry name" value="Vaccinia Virus protein VP39"/>
    <property type="match status" value="1"/>
</dbReference>
<accession>A0ABS4JS99</accession>
<dbReference type="SUPFAM" id="SSF53335">
    <property type="entry name" value="S-adenosyl-L-methionine-dependent methyltransferases"/>
    <property type="match status" value="1"/>
</dbReference>
<dbReference type="PANTHER" id="PTHR45947">
    <property type="entry name" value="SULFOQUINOVOSYL TRANSFERASE SQD2"/>
    <property type="match status" value="1"/>
</dbReference>
<comment type="caution">
    <text evidence="6">The sequence shown here is derived from an EMBL/GenBank/DDBJ whole genome shotgun (WGS) entry which is preliminary data.</text>
</comment>
<feature type="domain" description="Glycosyl transferase family 1" evidence="3">
    <location>
        <begin position="848"/>
        <end position="1016"/>
    </location>
</feature>
<evidence type="ECO:0000259" key="4">
    <source>
        <dbReference type="Pfam" id="PF08241"/>
    </source>
</evidence>
<gene>
    <name evidence="6" type="ORF">J2Z79_001272</name>
</gene>
<evidence type="ECO:0000259" key="3">
    <source>
        <dbReference type="Pfam" id="PF00534"/>
    </source>
</evidence>
<dbReference type="InterPro" id="IPR050194">
    <property type="entry name" value="Glycosyltransferase_grp1"/>
</dbReference>
<reference evidence="6 7" key="1">
    <citation type="submission" date="2021-03" db="EMBL/GenBank/DDBJ databases">
        <title>Genomic Encyclopedia of Type Strains, Phase IV (KMG-IV): sequencing the most valuable type-strain genomes for metagenomic binning, comparative biology and taxonomic classification.</title>
        <authorList>
            <person name="Goeker M."/>
        </authorList>
    </citation>
    <scope>NUCLEOTIDE SEQUENCE [LARGE SCALE GENOMIC DNA]</scope>
    <source>
        <strain evidence="6 7">DSM 27138</strain>
    </source>
</reference>
<feature type="domain" description="Methyltransferase type 11" evidence="4">
    <location>
        <begin position="59"/>
        <end position="150"/>
    </location>
</feature>
<proteinExistence type="predicted"/>
<dbReference type="Pfam" id="PF13579">
    <property type="entry name" value="Glyco_trans_4_4"/>
    <property type="match status" value="1"/>
</dbReference>
<evidence type="ECO:0000259" key="5">
    <source>
        <dbReference type="Pfam" id="PF13579"/>
    </source>
</evidence>
<dbReference type="EMBL" id="JAGGLG010000008">
    <property type="protein sequence ID" value="MBP2017886.1"/>
    <property type="molecule type" value="Genomic_DNA"/>
</dbReference>
<feature type="coiled-coil region" evidence="1">
    <location>
        <begin position="424"/>
        <end position="472"/>
    </location>
</feature>
<evidence type="ECO:0000256" key="2">
    <source>
        <dbReference type="SAM" id="MobiDB-lite"/>
    </source>
</evidence>
<dbReference type="InterPro" id="IPR013216">
    <property type="entry name" value="Methyltransf_11"/>
</dbReference>
<dbReference type="PANTHER" id="PTHR45947:SF3">
    <property type="entry name" value="SULFOQUINOVOSYL TRANSFERASE SQD2"/>
    <property type="match status" value="1"/>
</dbReference>
<keyword evidence="1" id="KW-0175">Coiled coil</keyword>
<dbReference type="CDD" id="cd03794">
    <property type="entry name" value="GT4_WbuB-like"/>
    <property type="match status" value="1"/>
</dbReference>
<sequence>MLDVRLKFTTLASNEADLAKEYWRGPHVHPTDFREGVPTFYSEMIAQVIFQLQATSIFEFGCNAGRNLVTIRRLHQLNEKPVPRLAGCDINPHAVEYGRTKWGLDIQVGDETLLEEIPRDSFDVSITVSVLDHLPDFTGTLGGLVRVTKKHLVLLEPHSTAGSGKVAEIKSSVNTVGGDGWIPSTPFTYIHNYDRAFLHHPLRQLVDMSLPTHLNKVGPLYRLRVMEKVDRPAWPDRVIEMLLDRTPGSMEVGPYGSWIQWLQACRERALPIRLILGPEDLMKPSEIEDSDLILSTVRMAEILEMNGLCHDRATLVSDGYVYLLGPRGRSAPPGWQAAAHTELLLSARWLRIVDRVLQSSVIRLLQMENAKRGLEQANERLRGPKAREGQQGAARLHAHFDQGNADHRDVAIPDLVPSQVTGERRELEARVAEAEARVAEAEARVAEAEARVAEAEACAAEAEANRRKAEVELDQYKTWAQHTIADLQIKHSASLRTVSRLRNSVTYRVGRAMVEAACPSRNTLLLPVRLVRIALQHYRDTRRRASAPSASPTSSKAQKHLVVDSDTGDVRKRAQELVRQGRLTDAFELLERSTRLTEKQTRQFDMLQDKLRLLRGEVQFSAGQHHPPLEGYTGRPRTALYVLHNSLPYNSGGYATRAHGILTGLTATEWDVTAVTRLGYPSDRVHAALPPVGRVIDGAKYTYLDDPDLNLKTLSLTEYISQFSSRLEEVARSVRPVVLHAASFFHNGIAANLVGQRLGIPSIYEIRGMHYLTRSSHDPGWKDSDESRLYRKLELQAAQDADLVLTLTGALRELIANWGVPRDKIYVFPNGVDTQRFAPTPPDRELQARLGLEGKVVIGYVGSFVFYEGLDYLLEAAAILKTRRDDFKLLLVGDGEHFDQIAALVRQLGLEGLTVLTGRVPHEEVVRYHSLVDIAPFPRKGLLVCETVSPIKPLEAMAMGKAVVASSVAALCEMVHDSTTGLVHEKDKVEHLAAVLEQLIRDPGLRKALGVRARDWVVQHRDWRVLTRELARTYERLTEGSIAHRR</sequence>
<keyword evidence="7" id="KW-1185">Reference proteome</keyword>
<protein>
    <submittedName>
        <fullName evidence="6">Glycosyltransferase involved in cell wall biosynthesis/uncharacterized coiled-coil protein SlyX</fullName>
    </submittedName>
</protein>
<dbReference type="Pfam" id="PF08241">
    <property type="entry name" value="Methyltransf_11"/>
    <property type="match status" value="1"/>
</dbReference>
<dbReference type="SUPFAM" id="SSF53756">
    <property type="entry name" value="UDP-Glycosyltransferase/glycogen phosphorylase"/>
    <property type="match status" value="1"/>
</dbReference>
<evidence type="ECO:0000313" key="6">
    <source>
        <dbReference type="EMBL" id="MBP2017886.1"/>
    </source>
</evidence>
<dbReference type="RefSeq" id="WP_209466029.1">
    <property type="nucleotide sequence ID" value="NZ_JAGGLG010000008.1"/>
</dbReference>
<feature type="region of interest" description="Disordered" evidence="2">
    <location>
        <begin position="541"/>
        <end position="566"/>
    </location>
</feature>